<organism evidence="2 3">
    <name type="scientific">Candidatus Sungbacteria bacterium RIFCSPLOWO2_01_FULL_47_10</name>
    <dbReference type="NCBI Taxonomy" id="1802276"/>
    <lineage>
        <taxon>Bacteria</taxon>
        <taxon>Candidatus Sungiibacteriota</taxon>
    </lineage>
</organism>
<accession>A0A1G2L822</accession>
<dbReference type="AlphaFoldDB" id="A0A1G2L822"/>
<feature type="transmembrane region" description="Helical" evidence="1">
    <location>
        <begin position="99"/>
        <end position="122"/>
    </location>
</feature>
<keyword evidence="1" id="KW-0472">Membrane</keyword>
<reference evidence="2 3" key="1">
    <citation type="journal article" date="2016" name="Nat. Commun.">
        <title>Thousands of microbial genomes shed light on interconnected biogeochemical processes in an aquifer system.</title>
        <authorList>
            <person name="Anantharaman K."/>
            <person name="Brown C.T."/>
            <person name="Hug L.A."/>
            <person name="Sharon I."/>
            <person name="Castelle C.J."/>
            <person name="Probst A.J."/>
            <person name="Thomas B.C."/>
            <person name="Singh A."/>
            <person name="Wilkins M.J."/>
            <person name="Karaoz U."/>
            <person name="Brodie E.L."/>
            <person name="Williams K.H."/>
            <person name="Hubbard S.S."/>
            <person name="Banfield J.F."/>
        </authorList>
    </citation>
    <scope>NUCLEOTIDE SEQUENCE [LARGE SCALE GENOMIC DNA]</scope>
</reference>
<protein>
    <submittedName>
        <fullName evidence="2">Uncharacterized protein</fullName>
    </submittedName>
</protein>
<evidence type="ECO:0000313" key="2">
    <source>
        <dbReference type="EMBL" id="OHA07793.1"/>
    </source>
</evidence>
<feature type="transmembrane region" description="Helical" evidence="1">
    <location>
        <begin position="75"/>
        <end position="93"/>
    </location>
</feature>
<dbReference type="EMBL" id="MHQO01000003">
    <property type="protein sequence ID" value="OHA07793.1"/>
    <property type="molecule type" value="Genomic_DNA"/>
</dbReference>
<gene>
    <name evidence="2" type="ORF">A2934_02880</name>
</gene>
<evidence type="ECO:0000256" key="1">
    <source>
        <dbReference type="SAM" id="Phobius"/>
    </source>
</evidence>
<comment type="caution">
    <text evidence="2">The sequence shown here is derived from an EMBL/GenBank/DDBJ whole genome shotgun (WGS) entry which is preliminary data.</text>
</comment>
<keyword evidence="1" id="KW-0812">Transmembrane</keyword>
<feature type="transmembrane region" description="Helical" evidence="1">
    <location>
        <begin position="154"/>
        <end position="173"/>
    </location>
</feature>
<sequence>MTLTTHILVATAVSKPFFDADPALIFTVAVASHYLSDAIPHWDWHLHSVDEDLSENYNHRLIPDKALIFRDLARVALDIALGSALVLMLIQPHFTLQELLPICIAIIGGILPDSLQPVFWIWKQKNPFRWVKKFHSFMHSRILLGRHLWKDARYVWAGKISQVVLILISVWFIRV</sequence>
<keyword evidence="1" id="KW-1133">Transmembrane helix</keyword>
<proteinExistence type="predicted"/>
<evidence type="ECO:0000313" key="3">
    <source>
        <dbReference type="Proteomes" id="UP000177982"/>
    </source>
</evidence>
<dbReference type="Proteomes" id="UP000177982">
    <property type="component" value="Unassembled WGS sequence"/>
</dbReference>
<name>A0A1G2L822_9BACT</name>